<dbReference type="InterPro" id="IPR036610">
    <property type="entry name" value="PEBP-like_sf"/>
</dbReference>
<organism evidence="10 11">
    <name type="scientific">Erpetoichthys calabaricus</name>
    <name type="common">Rope fish</name>
    <name type="synonym">Calamoichthys calabaricus</name>
    <dbReference type="NCBI Taxonomy" id="27687"/>
    <lineage>
        <taxon>Eukaryota</taxon>
        <taxon>Metazoa</taxon>
        <taxon>Chordata</taxon>
        <taxon>Craniata</taxon>
        <taxon>Vertebrata</taxon>
        <taxon>Euteleostomi</taxon>
        <taxon>Actinopterygii</taxon>
        <taxon>Polypteriformes</taxon>
        <taxon>Polypteridae</taxon>
        <taxon>Erpetoichthys</taxon>
    </lineage>
</organism>
<dbReference type="RefSeq" id="XP_028675008.1">
    <property type="nucleotide sequence ID" value="XM_028819175.2"/>
</dbReference>
<evidence type="ECO:0000256" key="2">
    <source>
        <dbReference type="ARBA" id="ARBA00022946"/>
    </source>
</evidence>
<evidence type="ECO:0000313" key="11">
    <source>
        <dbReference type="Proteomes" id="UP000694620"/>
    </source>
</evidence>
<evidence type="ECO:0000256" key="9">
    <source>
        <dbReference type="ARBA" id="ARBA00041206"/>
    </source>
</evidence>
<dbReference type="CTD" id="64978"/>
<dbReference type="Proteomes" id="UP000694620">
    <property type="component" value="Chromosome 14"/>
</dbReference>
<comment type="similarity">
    <text evidence="7">Belongs to the phosphatidylethanolamine-binding protein family. Mitochondrion-specific ribosomal protein mL38 subfamily.</text>
</comment>
<dbReference type="InterPro" id="IPR035810">
    <property type="entry name" value="PEBP_euk"/>
</dbReference>
<dbReference type="AlphaFoldDB" id="A0A8C4TQJ7"/>
<evidence type="ECO:0000256" key="8">
    <source>
        <dbReference type="ARBA" id="ARBA00039444"/>
    </source>
</evidence>
<gene>
    <name evidence="10" type="primary">MRPL38</name>
    <name evidence="10" type="synonym">mrpl38</name>
</gene>
<dbReference type="GeneID" id="114664881"/>
<name>A0A8C4TQJ7_ERPCA</name>
<proteinExistence type="inferred from homology"/>
<reference evidence="10" key="2">
    <citation type="submission" date="2025-08" db="UniProtKB">
        <authorList>
            <consortium name="Ensembl"/>
        </authorList>
    </citation>
    <scope>IDENTIFICATION</scope>
</reference>
<evidence type="ECO:0000313" key="10">
    <source>
        <dbReference type="Ensembl" id="ENSECRP00000034064.1"/>
    </source>
</evidence>
<dbReference type="Pfam" id="PF01161">
    <property type="entry name" value="PBP"/>
    <property type="match status" value="1"/>
</dbReference>
<keyword evidence="5" id="KW-0496">Mitochondrion</keyword>
<dbReference type="OrthoDB" id="2153661at2759"/>
<evidence type="ECO:0000256" key="6">
    <source>
        <dbReference type="ARBA" id="ARBA00023274"/>
    </source>
</evidence>
<dbReference type="SUPFAM" id="SSF49777">
    <property type="entry name" value="PEBP-like"/>
    <property type="match status" value="1"/>
</dbReference>
<dbReference type="FunFam" id="3.90.280.10:FF:000002">
    <property type="entry name" value="39S ribosomal protein L38, mitochondrial"/>
    <property type="match status" value="1"/>
</dbReference>
<dbReference type="PANTHER" id="PTHR11362:SF133">
    <property type="entry name" value="LARGE RIBOSOMAL SUBUNIT PROTEIN ML38"/>
    <property type="match status" value="1"/>
</dbReference>
<sequence length="388" mass="44660">MAVPLVCGVAKKVMPILGSQWGLLGISTSAACCVKGVPLGKMPNEDIDASNLDSLEKYRSYHRYLKAVEEESGRPHWWKTYRDYITQGKGHTDVVDISLPFSRGARGREVKERRKVLKENHRSSEMERAARRRTLHVPLPDMKAEWEKTNGRYHIRRIAEHYGIYKDLLQGAHFLPHVPIEIEYSSGKAAGRVPVHHGNVVTPTEAGSPPRVNFEAEEGSLWTLLLTNPDGHLQDNESEYLHWLVGNIPGNAVKSGEEICHYIPPFPAKGTGYHRFIFILFKQDNRIDFNEDSRPSPCHSLETRTFQTLDFYRRHQDAMTPAGLAFFQCLWDDSVTNTFHQILHMKEPVFEYHRPPVYHPPQKKFPQGQPLRYLDRYRNSTEPTHTIY</sequence>
<dbReference type="GO" id="GO:0005743">
    <property type="term" value="C:mitochondrial inner membrane"/>
    <property type="evidence" value="ECO:0007669"/>
    <property type="project" value="UniProtKB-ARBA"/>
</dbReference>
<dbReference type="InterPro" id="IPR008914">
    <property type="entry name" value="PEBP"/>
</dbReference>
<dbReference type="GO" id="GO:0005762">
    <property type="term" value="C:mitochondrial large ribosomal subunit"/>
    <property type="evidence" value="ECO:0007669"/>
    <property type="project" value="TreeGrafter"/>
</dbReference>
<keyword evidence="2" id="KW-0809">Transit peptide</keyword>
<keyword evidence="3" id="KW-0689">Ribosomal protein</keyword>
<evidence type="ECO:0000256" key="5">
    <source>
        <dbReference type="ARBA" id="ARBA00023128"/>
    </source>
</evidence>
<protein>
    <recommendedName>
        <fullName evidence="8">Large ribosomal subunit protein mL38</fullName>
    </recommendedName>
    <alternativeName>
        <fullName evidence="9">39S ribosomal protein L38, mitochondrial</fullName>
    </alternativeName>
</protein>
<keyword evidence="4" id="KW-0175">Coiled coil</keyword>
<dbReference type="GeneTree" id="ENSGT00900000141125"/>
<dbReference type="CDD" id="cd00866">
    <property type="entry name" value="PEBP_euk"/>
    <property type="match status" value="1"/>
</dbReference>
<reference evidence="10" key="1">
    <citation type="submission" date="2021-06" db="EMBL/GenBank/DDBJ databases">
        <authorList>
            <consortium name="Wellcome Sanger Institute Data Sharing"/>
        </authorList>
    </citation>
    <scope>NUCLEOTIDE SEQUENCE [LARGE SCALE GENOMIC DNA]</scope>
</reference>
<comment type="subcellular location">
    <subcellularLocation>
        <location evidence="1">Mitochondrion</location>
    </subcellularLocation>
</comment>
<evidence type="ECO:0000256" key="4">
    <source>
        <dbReference type="ARBA" id="ARBA00023054"/>
    </source>
</evidence>
<keyword evidence="11" id="KW-1185">Reference proteome</keyword>
<reference evidence="10" key="3">
    <citation type="submission" date="2025-09" db="UniProtKB">
        <authorList>
            <consortium name="Ensembl"/>
        </authorList>
    </citation>
    <scope>IDENTIFICATION</scope>
</reference>
<keyword evidence="6" id="KW-0687">Ribonucleoprotein</keyword>
<evidence type="ECO:0000256" key="1">
    <source>
        <dbReference type="ARBA" id="ARBA00004173"/>
    </source>
</evidence>
<dbReference type="PANTHER" id="PTHR11362">
    <property type="entry name" value="PHOSPHATIDYLETHANOLAMINE-BINDING PROTEIN"/>
    <property type="match status" value="1"/>
</dbReference>
<evidence type="ECO:0000256" key="7">
    <source>
        <dbReference type="ARBA" id="ARBA00038016"/>
    </source>
</evidence>
<dbReference type="Gene3D" id="3.90.280.10">
    <property type="entry name" value="PEBP-like"/>
    <property type="match status" value="1"/>
</dbReference>
<accession>A0A8C4TQJ7</accession>
<evidence type="ECO:0000256" key="3">
    <source>
        <dbReference type="ARBA" id="ARBA00022980"/>
    </source>
</evidence>
<dbReference type="Ensembl" id="ENSECRT00000034799.1">
    <property type="protein sequence ID" value="ENSECRP00000034064.1"/>
    <property type="gene ID" value="ENSECRG00000023016.1"/>
</dbReference>